<dbReference type="InterPro" id="IPR025634">
    <property type="entry name" value="DUF4292"/>
</dbReference>
<dbReference type="Pfam" id="PF14125">
    <property type="entry name" value="DUF4292"/>
    <property type="match status" value="1"/>
</dbReference>
<evidence type="ECO:0000256" key="1">
    <source>
        <dbReference type="SAM" id="SignalP"/>
    </source>
</evidence>
<dbReference type="AlphaFoldDB" id="A0A096CHB0"/>
<feature type="chain" id="PRO_5005164238" description="Phage tail protein" evidence="1">
    <location>
        <begin position="18"/>
        <end position="307"/>
    </location>
</feature>
<protein>
    <recommendedName>
        <fullName evidence="4">Phage tail protein</fullName>
    </recommendedName>
</protein>
<organism evidence="2 3">
    <name type="scientific">Prevotella bivia DNF00320</name>
    <dbReference type="NCBI Taxonomy" id="1401068"/>
    <lineage>
        <taxon>Bacteria</taxon>
        <taxon>Pseudomonadati</taxon>
        <taxon>Bacteroidota</taxon>
        <taxon>Bacteroidia</taxon>
        <taxon>Bacteroidales</taxon>
        <taxon>Prevotellaceae</taxon>
        <taxon>Prevotella</taxon>
    </lineage>
</organism>
<gene>
    <name evidence="2" type="ORF">HMPREF0647_05975</name>
</gene>
<evidence type="ECO:0000313" key="3">
    <source>
        <dbReference type="Proteomes" id="UP000029525"/>
    </source>
</evidence>
<sequence>MIIRKLFIVSVVTLAFAACGTQKNVVKPTSSVPLTTPSISKTTSDAKTANTAKQQSLAFLQKVYDKALYQKNLVADLTFTLNRSGRNISVPGILHMRKDEVIRLQLLIPLLRSEVGRIEFTKDYVLFIDRIHKQYVKAAYNDVSFLRNNGIDFYSLQALFWNEFFVPGQQGINEAALQNFDVKLATLQAGQVNVPVVLKDKRMTYTWLVSNPDSQINKAQASYVSTSHGTSTLIWDYANFNSFGSKQFPALHEITIETQATAEKKRIRAKFELNGFSDRSDWETITTPSSSYTKVRVEDILGKLMNL</sequence>
<evidence type="ECO:0008006" key="4">
    <source>
        <dbReference type="Google" id="ProtNLM"/>
    </source>
</evidence>
<feature type="signal peptide" evidence="1">
    <location>
        <begin position="1"/>
        <end position="17"/>
    </location>
</feature>
<evidence type="ECO:0000313" key="2">
    <source>
        <dbReference type="EMBL" id="KGF44679.1"/>
    </source>
</evidence>
<dbReference type="Proteomes" id="UP000029525">
    <property type="component" value="Unassembled WGS sequence"/>
</dbReference>
<dbReference type="PROSITE" id="PS51257">
    <property type="entry name" value="PROKAR_LIPOPROTEIN"/>
    <property type="match status" value="1"/>
</dbReference>
<dbReference type="EMBL" id="JRNQ01000032">
    <property type="protein sequence ID" value="KGF44679.1"/>
    <property type="molecule type" value="Genomic_DNA"/>
</dbReference>
<reference evidence="2 3" key="1">
    <citation type="submission" date="2014-07" db="EMBL/GenBank/DDBJ databases">
        <authorList>
            <person name="McCorrison J."/>
            <person name="Sanka R."/>
            <person name="Torralba M."/>
            <person name="Gillis M."/>
            <person name="Haft D.H."/>
            <person name="Methe B."/>
            <person name="Sutton G."/>
            <person name="Nelson K.E."/>
        </authorList>
    </citation>
    <scope>NUCLEOTIDE SEQUENCE [LARGE SCALE GENOMIC DNA]</scope>
    <source>
        <strain evidence="2 3">DNF00320</strain>
    </source>
</reference>
<name>A0A096CHB0_9BACT</name>
<dbReference type="RefSeq" id="WP_036867047.1">
    <property type="nucleotide sequence ID" value="NZ_JRNQ01000032.1"/>
</dbReference>
<accession>A0A096CHB0</accession>
<comment type="caution">
    <text evidence="2">The sequence shown here is derived from an EMBL/GenBank/DDBJ whole genome shotgun (WGS) entry which is preliminary data.</text>
</comment>
<keyword evidence="1" id="KW-0732">Signal</keyword>
<dbReference type="OrthoDB" id="1122661at2"/>
<proteinExistence type="predicted"/>